<evidence type="ECO:0000313" key="3">
    <source>
        <dbReference type="Proteomes" id="UP000003340"/>
    </source>
</evidence>
<keyword evidence="1" id="KW-0472">Membrane</keyword>
<keyword evidence="1" id="KW-0812">Transmembrane</keyword>
<dbReference type="Proteomes" id="UP000003340">
    <property type="component" value="Unassembled WGS sequence"/>
</dbReference>
<accession>C0EEB0</accession>
<proteinExistence type="predicted"/>
<keyword evidence="3" id="KW-1185">Reference proteome</keyword>
<evidence type="ECO:0000313" key="2">
    <source>
        <dbReference type="EMBL" id="EEG30258.1"/>
    </source>
</evidence>
<protein>
    <submittedName>
        <fullName evidence="2">Uncharacterized protein</fullName>
    </submittedName>
</protein>
<name>C0EEB0_9FIRM</name>
<reference evidence="2 3" key="2">
    <citation type="submission" date="2009-02" db="EMBL/GenBank/DDBJ databases">
        <title>Draft genome sequence of Clostridium methylpentosum (DSM 5476).</title>
        <authorList>
            <person name="Sudarsanam P."/>
            <person name="Ley R."/>
            <person name="Guruge J."/>
            <person name="Turnbaugh P.J."/>
            <person name="Mahowald M."/>
            <person name="Liep D."/>
            <person name="Gordon J."/>
        </authorList>
    </citation>
    <scope>NUCLEOTIDE SEQUENCE [LARGE SCALE GENOMIC DNA]</scope>
    <source>
        <strain evidence="2 3">DSM 5476</strain>
    </source>
</reference>
<evidence type="ECO:0000256" key="1">
    <source>
        <dbReference type="SAM" id="Phobius"/>
    </source>
</evidence>
<gene>
    <name evidence="2" type="ORF">CLOSTMETH_02190</name>
</gene>
<dbReference type="EMBL" id="ACEC01000067">
    <property type="protein sequence ID" value="EEG30258.1"/>
    <property type="molecule type" value="Genomic_DNA"/>
</dbReference>
<dbReference type="AlphaFoldDB" id="C0EEB0"/>
<dbReference type="HOGENOM" id="CLU_2859812_0_0_9"/>
<reference evidence="2 3" key="1">
    <citation type="submission" date="2009-01" db="EMBL/GenBank/DDBJ databases">
        <authorList>
            <person name="Fulton L."/>
            <person name="Clifton S."/>
            <person name="Fulton B."/>
            <person name="Xu J."/>
            <person name="Minx P."/>
            <person name="Pepin K.H."/>
            <person name="Johnson M."/>
            <person name="Bhonagiri V."/>
            <person name="Nash W.E."/>
            <person name="Mardis E.R."/>
            <person name="Wilson R.K."/>
        </authorList>
    </citation>
    <scope>NUCLEOTIDE SEQUENCE [LARGE SCALE GENOMIC DNA]</scope>
    <source>
        <strain evidence="2 3">DSM 5476</strain>
    </source>
</reference>
<sequence length="64" mass="7805">MRCFYPVFKLFQLSLLAFKDSVSIKYKGAARLELFFLLLFYYIRGKYFLFRILWKETYQRVGGT</sequence>
<organism evidence="2 3">
    <name type="scientific">[Clostridium] methylpentosum DSM 5476</name>
    <dbReference type="NCBI Taxonomy" id="537013"/>
    <lineage>
        <taxon>Bacteria</taxon>
        <taxon>Bacillati</taxon>
        <taxon>Bacillota</taxon>
        <taxon>Clostridia</taxon>
        <taxon>Eubacteriales</taxon>
        <taxon>Oscillospiraceae</taxon>
        <taxon>Oscillospiraceae incertae sedis</taxon>
    </lineage>
</organism>
<comment type="caution">
    <text evidence="2">The sequence shown here is derived from an EMBL/GenBank/DDBJ whole genome shotgun (WGS) entry which is preliminary data.</text>
</comment>
<feature type="transmembrane region" description="Helical" evidence="1">
    <location>
        <begin position="33"/>
        <end position="54"/>
    </location>
</feature>
<keyword evidence="1" id="KW-1133">Transmembrane helix</keyword>